<evidence type="ECO:0000313" key="2">
    <source>
        <dbReference type="EMBL" id="BAB60607.1"/>
    </source>
</evidence>
<dbReference type="PaxDb" id="273116-14325704"/>
<reference evidence="2 3" key="2">
    <citation type="journal article" date="2000" name="Proc. Natl. Acad. Sci. U.S.A.">
        <title>Archaeal adaptation to higher temperatures revealed by genomic sequence of Thermoplasma volcanium.</title>
        <authorList>
            <person name="Kawashima T."/>
            <person name="Amano N."/>
            <person name="Koike H."/>
            <person name="Makino S."/>
            <person name="Higuchi S."/>
            <person name="Kawashima-Ohya Y."/>
            <person name="Watanabe K."/>
            <person name="Yamazaki M."/>
            <person name="Kanehori K."/>
            <person name="Kawamoto T."/>
            <person name="Nunoshiba T."/>
            <person name="Yamamoto Y."/>
            <person name="Aramaki H."/>
            <person name="Makino K."/>
            <person name="Suzuki M."/>
        </authorList>
    </citation>
    <scope>NUCLEOTIDE SEQUENCE [LARGE SCALE GENOMIC DNA]</scope>
    <source>
        <strain evidence="3">ATCC 51530 / DSM 4299 / JCM 9571 / NBRC 15438 / GSS1</strain>
    </source>
</reference>
<organism evidence="2 3">
    <name type="scientific">Thermoplasma volcanium (strain ATCC 51530 / DSM 4299 / JCM 9571 / NBRC 15438 / GSS1)</name>
    <dbReference type="NCBI Taxonomy" id="273116"/>
    <lineage>
        <taxon>Archaea</taxon>
        <taxon>Methanobacteriati</taxon>
        <taxon>Thermoplasmatota</taxon>
        <taxon>Thermoplasmata</taxon>
        <taxon>Thermoplasmatales</taxon>
        <taxon>Thermoplasmataceae</taxon>
        <taxon>Thermoplasma</taxon>
    </lineage>
</organism>
<reference evidence="2 3" key="1">
    <citation type="journal article" date="1999" name="Proc. Jpn. Acad.">
        <title>Determination of the complete genomic DNA sequence of Thermoplasma volvanium GSS1.</title>
        <authorList>
            <person name="Kawashima T."/>
            <person name="Yamamoto Y."/>
            <person name="Aramaki H."/>
            <person name="Nunoshiba T."/>
            <person name="Kawamoto T."/>
            <person name="Watanabe K."/>
            <person name="Yamazaki M."/>
            <person name="Kanehori K."/>
            <person name="Amano N."/>
            <person name="Ohya Y."/>
            <person name="Makino K."/>
            <person name="Suzuki M."/>
        </authorList>
    </citation>
    <scope>NUCLEOTIDE SEQUENCE [LARGE SCALE GENOMIC DNA]</scope>
    <source>
        <strain evidence="3">ATCC 51530 / DSM 4299 / JCM 9571 / NBRC 15438 / GSS1</strain>
    </source>
</reference>
<keyword evidence="3" id="KW-1185">Reference proteome</keyword>
<proteinExistence type="predicted"/>
<gene>
    <name evidence="2" type="ORF">TVG1514647</name>
</gene>
<name>Q978F2_THEVO</name>
<dbReference type="STRING" id="273116.gene:9382277"/>
<dbReference type="eggNOG" id="arCOG01729">
    <property type="taxonomic scope" value="Archaea"/>
</dbReference>
<dbReference type="HOGENOM" id="CLU_089900_0_0_2"/>
<dbReference type="Gene3D" id="3.40.830.10">
    <property type="entry name" value="LigB-like"/>
    <property type="match status" value="1"/>
</dbReference>
<dbReference type="OrthoDB" id="55814at2157"/>
<dbReference type="AlphaFoldDB" id="Q978F2"/>
<dbReference type="GO" id="GO:0016702">
    <property type="term" value="F:oxidoreductase activity, acting on single donors with incorporation of molecular oxygen, incorporation of two atoms of oxygen"/>
    <property type="evidence" value="ECO:0007669"/>
    <property type="project" value="UniProtKB-ARBA"/>
</dbReference>
<dbReference type="EMBL" id="BA000011">
    <property type="protein sequence ID" value="BAB60607.1"/>
    <property type="molecule type" value="Genomic_DNA"/>
</dbReference>
<dbReference type="GO" id="GO:0008198">
    <property type="term" value="F:ferrous iron binding"/>
    <property type="evidence" value="ECO:0007669"/>
    <property type="project" value="InterPro"/>
</dbReference>
<protein>
    <recommendedName>
        <fullName evidence="1">Extradiol ring-cleavage dioxygenase class III enzyme subunit B domain-containing protein</fullName>
    </recommendedName>
</protein>
<dbReference type="PhylomeDB" id="Q978F2"/>
<dbReference type="KEGG" id="tvo:TVG1514647"/>
<dbReference type="Proteomes" id="UP000001017">
    <property type="component" value="Chromosome"/>
</dbReference>
<feature type="domain" description="Extradiol ring-cleavage dioxygenase class III enzyme subunit B" evidence="1">
    <location>
        <begin position="21"/>
        <end position="242"/>
    </location>
</feature>
<evidence type="ECO:0000313" key="3">
    <source>
        <dbReference type="Proteomes" id="UP000001017"/>
    </source>
</evidence>
<dbReference type="CDD" id="cd07952">
    <property type="entry name" value="ED_3B_like"/>
    <property type="match status" value="1"/>
</dbReference>
<sequence length="253" mass="28923">MLNRIYIIPHGDELIDMDTDEDRKMHEAIKKYSENDDSETLVVISPHGIVLDRDVGVIYSSKLSGAYRTKHHYIRKTYDNDLELADSIARSQHAQHLRCITLSGNVPCPLDFGTLIPLQFFKRKRVVAMGEPRLLDYSAIVGFADDLYSAMSKFERKISLIISADQAHTHSKDGPYGFSEDADLYDKIVIDSINNNDFHALINIDKSIVERAKPDSYQNMIVTARLLEISRRKMHVDYYYVAGYFGMLLAREA</sequence>
<dbReference type="Pfam" id="PF02900">
    <property type="entry name" value="LigB"/>
    <property type="match status" value="1"/>
</dbReference>
<dbReference type="GeneID" id="1442155"/>
<accession>Q978F2</accession>
<dbReference type="InterPro" id="IPR004183">
    <property type="entry name" value="Xdiol_dOase_suB"/>
</dbReference>
<dbReference type="SUPFAM" id="SSF53213">
    <property type="entry name" value="LigB-like"/>
    <property type="match status" value="1"/>
</dbReference>
<evidence type="ECO:0000259" key="1">
    <source>
        <dbReference type="Pfam" id="PF02900"/>
    </source>
</evidence>
<dbReference type="RefSeq" id="WP_010917695.1">
    <property type="nucleotide sequence ID" value="NC_002689.2"/>
</dbReference>